<evidence type="ECO:0000313" key="3">
    <source>
        <dbReference type="Proteomes" id="UP001211065"/>
    </source>
</evidence>
<name>A0AAD5U6F1_9FUNG</name>
<dbReference type="Proteomes" id="UP001211065">
    <property type="component" value="Unassembled WGS sequence"/>
</dbReference>
<protein>
    <submittedName>
        <fullName evidence="2">Uncharacterized protein</fullName>
    </submittedName>
</protein>
<dbReference type="EMBL" id="JADGJW010000046">
    <property type="protein sequence ID" value="KAJ3226010.1"/>
    <property type="molecule type" value="Genomic_DNA"/>
</dbReference>
<sequence length="66" mass="7241">MQEFLSLLIMSLGSEYLCMQKELEPINLTGQGLGGSSSSNKNKNKSDGTGDEIEMKRLNEDSDDNV</sequence>
<reference evidence="2" key="1">
    <citation type="submission" date="2020-05" db="EMBL/GenBank/DDBJ databases">
        <title>Phylogenomic resolution of chytrid fungi.</title>
        <authorList>
            <person name="Stajich J.E."/>
            <person name="Amses K."/>
            <person name="Simmons R."/>
            <person name="Seto K."/>
            <person name="Myers J."/>
            <person name="Bonds A."/>
            <person name="Quandt C.A."/>
            <person name="Barry K."/>
            <person name="Liu P."/>
            <person name="Grigoriev I."/>
            <person name="Longcore J.E."/>
            <person name="James T.Y."/>
        </authorList>
    </citation>
    <scope>NUCLEOTIDE SEQUENCE</scope>
    <source>
        <strain evidence="2">JEL0476</strain>
    </source>
</reference>
<evidence type="ECO:0000313" key="2">
    <source>
        <dbReference type="EMBL" id="KAJ3226010.1"/>
    </source>
</evidence>
<proteinExistence type="predicted"/>
<organism evidence="2 3">
    <name type="scientific">Clydaea vesicula</name>
    <dbReference type="NCBI Taxonomy" id="447962"/>
    <lineage>
        <taxon>Eukaryota</taxon>
        <taxon>Fungi</taxon>
        <taxon>Fungi incertae sedis</taxon>
        <taxon>Chytridiomycota</taxon>
        <taxon>Chytridiomycota incertae sedis</taxon>
        <taxon>Chytridiomycetes</taxon>
        <taxon>Lobulomycetales</taxon>
        <taxon>Lobulomycetaceae</taxon>
        <taxon>Clydaea</taxon>
    </lineage>
</organism>
<accession>A0AAD5U6F1</accession>
<feature type="compositionally biased region" description="Basic and acidic residues" evidence="1">
    <location>
        <begin position="44"/>
        <end position="60"/>
    </location>
</feature>
<dbReference type="AlphaFoldDB" id="A0AAD5U6F1"/>
<comment type="caution">
    <text evidence="2">The sequence shown here is derived from an EMBL/GenBank/DDBJ whole genome shotgun (WGS) entry which is preliminary data.</text>
</comment>
<evidence type="ECO:0000256" key="1">
    <source>
        <dbReference type="SAM" id="MobiDB-lite"/>
    </source>
</evidence>
<keyword evidence="3" id="KW-1185">Reference proteome</keyword>
<feature type="region of interest" description="Disordered" evidence="1">
    <location>
        <begin position="27"/>
        <end position="66"/>
    </location>
</feature>
<gene>
    <name evidence="2" type="ORF">HK099_005716</name>
</gene>